<dbReference type="EMBL" id="VDFQ02000005">
    <property type="protein sequence ID" value="KAA1420590.1"/>
    <property type="molecule type" value="Genomic_DNA"/>
</dbReference>
<feature type="compositionally biased region" description="Acidic residues" evidence="1">
    <location>
        <begin position="7"/>
        <end position="25"/>
    </location>
</feature>
<evidence type="ECO:0000313" key="2">
    <source>
        <dbReference type="EMBL" id="KAA1420590.1"/>
    </source>
</evidence>
<protein>
    <submittedName>
        <fullName evidence="2">Uncharacterized protein</fullName>
    </submittedName>
</protein>
<evidence type="ECO:0000256" key="1">
    <source>
        <dbReference type="SAM" id="MobiDB-lite"/>
    </source>
</evidence>
<evidence type="ECO:0000313" key="3">
    <source>
        <dbReference type="Proteomes" id="UP000307768"/>
    </source>
</evidence>
<dbReference type="AlphaFoldDB" id="A0A5Q6RRG3"/>
<proteinExistence type="predicted"/>
<feature type="compositionally biased region" description="Basic and acidic residues" evidence="1">
    <location>
        <begin position="26"/>
        <end position="42"/>
    </location>
</feature>
<sequence length="73" mass="8248">MSTFETDPFETEAYDTEAPLDDDPADERLTPDPDLDPTPRIDVDEVDPFAEAAEADQIDQAWEVALDDDFDRD</sequence>
<feature type="region of interest" description="Disordered" evidence="1">
    <location>
        <begin position="1"/>
        <end position="42"/>
    </location>
</feature>
<dbReference type="Proteomes" id="UP000307768">
    <property type="component" value="Unassembled WGS sequence"/>
</dbReference>
<gene>
    <name evidence="2" type="ORF">FE697_016705</name>
</gene>
<reference evidence="2 3" key="1">
    <citation type="submission" date="2019-09" db="EMBL/GenBank/DDBJ databases">
        <title>Mumia zhuanghuii sp. nov. isolated from the intestinal contents of plateau pika (Ochotona curzoniae) in the Qinghai-Tibet plateau of China.</title>
        <authorList>
            <person name="Tian Z."/>
        </authorList>
    </citation>
    <scope>NUCLEOTIDE SEQUENCE [LARGE SCALE GENOMIC DNA]</scope>
    <source>
        <strain evidence="3">350</strain>
    </source>
</reference>
<dbReference type="RefSeq" id="WP_149770759.1">
    <property type="nucleotide sequence ID" value="NZ_VDFQ02000005.1"/>
</dbReference>
<name>A0A5Q6RRG3_9ACTN</name>
<organism evidence="2 3">
    <name type="scientific">Mumia zhuanghuii</name>
    <dbReference type="NCBI Taxonomy" id="2585211"/>
    <lineage>
        <taxon>Bacteria</taxon>
        <taxon>Bacillati</taxon>
        <taxon>Actinomycetota</taxon>
        <taxon>Actinomycetes</taxon>
        <taxon>Propionibacteriales</taxon>
        <taxon>Nocardioidaceae</taxon>
        <taxon>Mumia</taxon>
    </lineage>
</organism>
<accession>A0A5Q6RRG3</accession>
<comment type="caution">
    <text evidence="2">The sequence shown here is derived from an EMBL/GenBank/DDBJ whole genome shotgun (WGS) entry which is preliminary data.</text>
</comment>